<dbReference type="Proteomes" id="UP000655287">
    <property type="component" value="Unassembled WGS sequence"/>
</dbReference>
<feature type="transmembrane region" description="Helical" evidence="1">
    <location>
        <begin position="7"/>
        <end position="27"/>
    </location>
</feature>
<evidence type="ECO:0000313" key="2">
    <source>
        <dbReference type="EMBL" id="GII81714.1"/>
    </source>
</evidence>
<feature type="transmembrane region" description="Helical" evidence="1">
    <location>
        <begin position="79"/>
        <end position="106"/>
    </location>
</feature>
<evidence type="ECO:0000256" key="1">
    <source>
        <dbReference type="SAM" id="Phobius"/>
    </source>
</evidence>
<feature type="transmembrane region" description="Helical" evidence="1">
    <location>
        <begin position="242"/>
        <end position="269"/>
    </location>
</feature>
<name>A0A919R8U5_9ACTN</name>
<keyword evidence="1" id="KW-1133">Transmembrane helix</keyword>
<dbReference type="EMBL" id="BOOU01000108">
    <property type="protein sequence ID" value="GII81714.1"/>
    <property type="molecule type" value="Genomic_DNA"/>
</dbReference>
<organism evidence="2 3">
    <name type="scientific">Sphaerisporangium rufum</name>
    <dbReference type="NCBI Taxonomy" id="1381558"/>
    <lineage>
        <taxon>Bacteria</taxon>
        <taxon>Bacillati</taxon>
        <taxon>Actinomycetota</taxon>
        <taxon>Actinomycetes</taxon>
        <taxon>Streptosporangiales</taxon>
        <taxon>Streptosporangiaceae</taxon>
        <taxon>Sphaerisporangium</taxon>
    </lineage>
</organism>
<feature type="transmembrane region" description="Helical" evidence="1">
    <location>
        <begin position="289"/>
        <end position="306"/>
    </location>
</feature>
<reference evidence="2" key="1">
    <citation type="submission" date="2021-01" db="EMBL/GenBank/DDBJ databases">
        <title>Whole genome shotgun sequence of Sphaerisporangium rufum NBRC 109079.</title>
        <authorList>
            <person name="Komaki H."/>
            <person name="Tamura T."/>
        </authorList>
    </citation>
    <scope>NUCLEOTIDE SEQUENCE</scope>
    <source>
        <strain evidence="2">NBRC 109079</strain>
    </source>
</reference>
<keyword evidence="1" id="KW-0472">Membrane</keyword>
<feature type="transmembrane region" description="Helical" evidence="1">
    <location>
        <begin position="201"/>
        <end position="221"/>
    </location>
</feature>
<sequence>MGLLSARWAPWAAAGWTFGYGAVQSWWLLNPGTRWAPPEEPFAPGRWAAVTLGFTAAGACALIAARAGRRWPVAARRALVVVTWAAGAGLVLYSYMLAISLASMLFADYDDWASLLIRAAGTVGGALALACAAAEGNRLRQGCAACGRVHGRSAERRTDPTPGWARLAGYAAVAGYLSRVGAVVRDHLTLGRPVDLGFDPFTVFLLLVSLAGTVLPLALVHRWGRIWPRWVVPLAGRPVPRWLVLGPGYFVGASLTGYFGLAGMTAWVLGKGGLRGGDQLTVSMEMFGYTVWGLGLLAASVSYHALTRPECPLPVKVRGLAPAG</sequence>
<keyword evidence="1" id="KW-0812">Transmembrane</keyword>
<feature type="transmembrane region" description="Helical" evidence="1">
    <location>
        <begin position="47"/>
        <end position="67"/>
    </location>
</feature>
<gene>
    <name evidence="2" type="ORF">Sru01_66960</name>
</gene>
<accession>A0A919R8U5</accession>
<feature type="transmembrane region" description="Helical" evidence="1">
    <location>
        <begin position="112"/>
        <end position="132"/>
    </location>
</feature>
<comment type="caution">
    <text evidence="2">The sequence shown here is derived from an EMBL/GenBank/DDBJ whole genome shotgun (WGS) entry which is preliminary data.</text>
</comment>
<proteinExistence type="predicted"/>
<protein>
    <submittedName>
        <fullName evidence="2">Uncharacterized protein</fullName>
    </submittedName>
</protein>
<keyword evidence="3" id="KW-1185">Reference proteome</keyword>
<evidence type="ECO:0000313" key="3">
    <source>
        <dbReference type="Proteomes" id="UP000655287"/>
    </source>
</evidence>
<feature type="transmembrane region" description="Helical" evidence="1">
    <location>
        <begin position="163"/>
        <end position="181"/>
    </location>
</feature>
<dbReference type="AlphaFoldDB" id="A0A919R8U5"/>
<dbReference type="RefSeq" id="WP_203994387.1">
    <property type="nucleotide sequence ID" value="NZ_BOOU01000108.1"/>
</dbReference>